<reference evidence="2 3" key="1">
    <citation type="journal article" date="2018" name="PLoS Pathog.">
        <title>Evolution of structural diversity of trichothecenes, a family of toxins produced by plant pathogenic and entomopathogenic fungi.</title>
        <authorList>
            <person name="Proctor R.H."/>
            <person name="McCormick S.P."/>
            <person name="Kim H.S."/>
            <person name="Cardoza R.E."/>
            <person name="Stanley A.M."/>
            <person name="Lindo L."/>
            <person name="Kelly A."/>
            <person name="Brown D.W."/>
            <person name="Lee T."/>
            <person name="Vaughan M.M."/>
            <person name="Alexander N.J."/>
            <person name="Busman M."/>
            <person name="Gutierrez S."/>
        </authorList>
    </citation>
    <scope>NUCLEOTIDE SEQUENCE [LARGE SCALE GENOMIC DNA]</scope>
    <source>
        <strain evidence="2 3">NRRL 20695</strain>
    </source>
</reference>
<proteinExistence type="predicted"/>
<dbReference type="STRING" id="694270.A0A395T602"/>
<evidence type="ECO:0000313" key="2">
    <source>
        <dbReference type="EMBL" id="RGP80184.1"/>
    </source>
</evidence>
<feature type="region of interest" description="Disordered" evidence="1">
    <location>
        <begin position="1133"/>
        <end position="1273"/>
    </location>
</feature>
<keyword evidence="3" id="KW-1185">Reference proteome</keyword>
<feature type="compositionally biased region" description="Polar residues" evidence="1">
    <location>
        <begin position="1192"/>
        <end position="1203"/>
    </location>
</feature>
<organism evidence="2 3">
    <name type="scientific">Fusarium longipes</name>
    <dbReference type="NCBI Taxonomy" id="694270"/>
    <lineage>
        <taxon>Eukaryota</taxon>
        <taxon>Fungi</taxon>
        <taxon>Dikarya</taxon>
        <taxon>Ascomycota</taxon>
        <taxon>Pezizomycotina</taxon>
        <taxon>Sordariomycetes</taxon>
        <taxon>Hypocreomycetidae</taxon>
        <taxon>Hypocreales</taxon>
        <taxon>Nectriaceae</taxon>
        <taxon>Fusarium</taxon>
    </lineage>
</organism>
<dbReference type="EMBL" id="PXOG01000035">
    <property type="protein sequence ID" value="RGP80184.1"/>
    <property type="molecule type" value="Genomic_DNA"/>
</dbReference>
<feature type="compositionally biased region" description="Basic and acidic residues" evidence="1">
    <location>
        <begin position="60"/>
        <end position="74"/>
    </location>
</feature>
<dbReference type="Proteomes" id="UP000266234">
    <property type="component" value="Unassembled WGS sequence"/>
</dbReference>
<dbReference type="OrthoDB" id="3497519at2759"/>
<gene>
    <name evidence="2" type="ORF">FLONG3_1718</name>
</gene>
<feature type="compositionally biased region" description="Polar residues" evidence="1">
    <location>
        <begin position="1"/>
        <end position="11"/>
    </location>
</feature>
<feature type="compositionally biased region" description="Acidic residues" evidence="1">
    <location>
        <begin position="1142"/>
        <end position="1161"/>
    </location>
</feature>
<evidence type="ECO:0000313" key="3">
    <source>
        <dbReference type="Proteomes" id="UP000266234"/>
    </source>
</evidence>
<feature type="region of interest" description="Disordered" evidence="1">
    <location>
        <begin position="1"/>
        <end position="41"/>
    </location>
</feature>
<feature type="compositionally biased region" description="Basic and acidic residues" evidence="1">
    <location>
        <begin position="1256"/>
        <end position="1266"/>
    </location>
</feature>
<comment type="caution">
    <text evidence="2">The sequence shown here is derived from an EMBL/GenBank/DDBJ whole genome shotgun (WGS) entry which is preliminary data.</text>
</comment>
<feature type="region of interest" description="Disordered" evidence="1">
    <location>
        <begin position="933"/>
        <end position="953"/>
    </location>
</feature>
<feature type="compositionally biased region" description="Low complexity" evidence="1">
    <location>
        <begin position="12"/>
        <end position="29"/>
    </location>
</feature>
<feature type="region of interest" description="Disordered" evidence="1">
    <location>
        <begin position="53"/>
        <end position="74"/>
    </location>
</feature>
<accession>A0A395T602</accession>
<protein>
    <submittedName>
        <fullName evidence="2">Uncharacterized protein</fullName>
    </submittedName>
</protein>
<sequence length="1286" mass="147192">MTSIKRATAGTSGQSPTSPSSPSSKLSSRYPPPRKEKIQGSYRYIQYRPIWTDPVWQDNGPERDNQVSGSKKQDDTFQILDPVFDRLRPALLPRDAFHNPTIYAQRFSIFPGRTDGRSRTSPTRSDSRKLFPANANIQTGKQLFDRFEELANDAGQHVDDYMEDARPDLKLLNETEQQYMQQYEDLLIDEHWQNILFGSLTMDEILAEGYLNMCDTELNELSGPLYELFARDRWVDCRKLGRSDKEPRYIYTLNGQREEWDPRNNDRVWNAMQPALQFATRILLMDESFIEGLQDITNRFWVDDKLFANLPGQDRTKKLKFLRDPDTRGPRKVNGAQRLKDRGLNSAQLSMKALRQVFEIKLSSGFDMSGSTSRHISLGQQNAPVFFGSHDKITVEIDAELVWPLLVDKYTKSEKLMASIILATTIVHEMMHAFCSAPFKWLDDPTSFGVTDSDQLAACKTLGKELTDPRHNDRWDEPHFEDDIYNEVGHAFEEHVLSCGYWPFSFGTANENRPPLLQTAGGLMCSVLHSEGFLNAVPELKAPKAQFTILKHLVRFEDVKKYFSQSFWDVAIDKYGSAALREPSKKPHKFSFYPADMDYSGLVIEQLNISKEDAEWLRKFRQTLRLKKNFILLNYIHNIMTETAQYDTVTYRIDHAVKRWMDGNSWNEMGMEIHMIICEFLAYFAQIHLPIIDPVVLELLHSAWEKSIHLRGSTSDWQTEQLYNNSAPYSDNKRRWREALQSGNIDHYESRLIPKLIDFARTIERELGHHETLLCELYQGGSQCWNLWLQSDPDDIKTWRAQARDMQRIFNDIGEAMQLVQEGMKRLDGDWGQRLWILGRRIEDLNKLLTFDPTQYDWRDLMWTLPMIRKSRRLPHQRYYFLAKKEMMKLTGTDLDIFKEFKKRFQQHFSLGTYKLPIPGVVNPDTLSISQRLSGTLDDDRGNNARDQQVRGPSTGIFNVDAVQNLVSRLKQEDKAEKEAKSNLMTGKVHRSTRFQTLQEDAAVQAYSLPRIQPKFQQMEMENQPAPLSGFRQFNGSKGPFAAYSSGTAAFPTQQPSQPSAWVANSAIDMAVWANEPLGATQPAAHGIMPHPYAVRETVTADLRSTAAFSLPMRDPLTFVDQYPRESAVATETPIGTGALGDLDEQLNQDSDSDVDMDDVSIEGHAGRASAMSGFSHGSSDTEISEYDEEQTQGSSDTTLASSSEDEGGRLSTGSHEFFTSKKGGTQDNLKRKSSWAPVQVKRQRLMHPKATRRIPRAEPRKEATHQKRTGGFLNWRKVLSRLSGG</sequence>
<feature type="compositionally biased region" description="Basic residues" evidence="1">
    <location>
        <begin position="1242"/>
        <end position="1255"/>
    </location>
</feature>
<evidence type="ECO:0000256" key="1">
    <source>
        <dbReference type="SAM" id="MobiDB-lite"/>
    </source>
</evidence>
<name>A0A395T602_9HYPO</name>